<reference evidence="2 3" key="1">
    <citation type="journal article" date="2012" name="J. Bacteriol.">
        <title>Genome Sequence of the Filamentous Bacterium Fibrisoma limi BUZ 3T.</title>
        <authorList>
            <person name="Filippini M."/>
            <person name="Qi W."/>
            <person name="Jaenicke S."/>
            <person name="Goesmann A."/>
            <person name="Smits T.H."/>
            <person name="Bagheri H.C."/>
        </authorList>
    </citation>
    <scope>NUCLEOTIDE SEQUENCE [LARGE SCALE GENOMIC DNA]</scope>
    <source>
        <strain evidence="3">BUZ 3T</strain>
    </source>
</reference>
<sequence length="362" mass="38178">MKTPGFLPGAIPKYLITMQPNTNTFQPISAEGIRLTNKRISWSAIFAGVLVAVVVQMLLTLLGLGIGLSTIDVAEERNPTAGLATGSAIWYILSNLIALLVGGWVAGRLASAPRLFDGIIHGVLTWCLVTLVTIYFLTTTLGSLIGGASRLVGGIVRTAGSGLAAAAPAIGNVVEDQLAENGIDLNKLDLGDVRNEINSILRQTGDSALNPNRLEKQADRAVDQARQSGEQAAENPNAADDLAGKLFRQLFQNGQATVNQVDRDDAVNVVMTRTGKSRAESEQIVDNWIKAYKQAVVKFEQTKQEAAVRAREVADNAAAGASKAAIFSFLGLLIGVTSAGYGAKLGTESKNGPGRFDRPVGV</sequence>
<gene>
    <name evidence="2" type="ORF">BN8_02437</name>
</gene>
<evidence type="ECO:0000256" key="1">
    <source>
        <dbReference type="SAM" id="Phobius"/>
    </source>
</evidence>
<feature type="transmembrane region" description="Helical" evidence="1">
    <location>
        <begin position="88"/>
        <end position="106"/>
    </location>
</feature>
<feature type="transmembrane region" description="Helical" evidence="1">
    <location>
        <begin position="44"/>
        <end position="68"/>
    </location>
</feature>
<dbReference type="EMBL" id="CAIT01000006">
    <property type="protein sequence ID" value="CCH53347.1"/>
    <property type="molecule type" value="Genomic_DNA"/>
</dbReference>
<name>I2GHH2_9BACT</name>
<accession>I2GHH2</accession>
<proteinExistence type="predicted"/>
<dbReference type="AlphaFoldDB" id="I2GHH2"/>
<dbReference type="STRING" id="1185876.BN8_02437"/>
<evidence type="ECO:0000313" key="3">
    <source>
        <dbReference type="Proteomes" id="UP000009309"/>
    </source>
</evidence>
<evidence type="ECO:0000313" key="2">
    <source>
        <dbReference type="EMBL" id="CCH53347.1"/>
    </source>
</evidence>
<keyword evidence="1" id="KW-0812">Transmembrane</keyword>
<evidence type="ECO:0008006" key="4">
    <source>
        <dbReference type="Google" id="ProtNLM"/>
    </source>
</evidence>
<keyword evidence="1" id="KW-1133">Transmembrane helix</keyword>
<protein>
    <recommendedName>
        <fullName evidence="4">PhnA-like protein</fullName>
    </recommendedName>
</protein>
<keyword evidence="1" id="KW-0472">Membrane</keyword>
<dbReference type="eggNOG" id="COG1196">
    <property type="taxonomic scope" value="Bacteria"/>
</dbReference>
<organism evidence="2 3">
    <name type="scientific">Fibrisoma limi BUZ 3</name>
    <dbReference type="NCBI Taxonomy" id="1185876"/>
    <lineage>
        <taxon>Bacteria</taxon>
        <taxon>Pseudomonadati</taxon>
        <taxon>Bacteroidota</taxon>
        <taxon>Cytophagia</taxon>
        <taxon>Cytophagales</taxon>
        <taxon>Spirosomataceae</taxon>
        <taxon>Fibrisoma</taxon>
    </lineage>
</organism>
<comment type="caution">
    <text evidence="2">The sequence shown here is derived from an EMBL/GenBank/DDBJ whole genome shotgun (WGS) entry which is preliminary data.</text>
</comment>
<feature type="transmembrane region" description="Helical" evidence="1">
    <location>
        <begin position="118"/>
        <end position="137"/>
    </location>
</feature>
<keyword evidence="3" id="KW-1185">Reference proteome</keyword>
<dbReference type="Proteomes" id="UP000009309">
    <property type="component" value="Unassembled WGS sequence"/>
</dbReference>